<evidence type="ECO:0000256" key="3">
    <source>
        <dbReference type="PROSITE-ProRule" id="PRU00221"/>
    </source>
</evidence>
<dbReference type="PROSITE" id="PS50294">
    <property type="entry name" value="WD_REPEATS_REGION"/>
    <property type="match status" value="1"/>
</dbReference>
<keyword evidence="1 3" id="KW-0853">WD repeat</keyword>
<protein>
    <recommendedName>
        <fullName evidence="6">Mitotic checkpoint protein</fullName>
    </recommendedName>
</protein>
<organism evidence="5">
    <name type="scientific">Spumella elongata</name>
    <dbReference type="NCBI Taxonomy" id="89044"/>
    <lineage>
        <taxon>Eukaryota</taxon>
        <taxon>Sar</taxon>
        <taxon>Stramenopiles</taxon>
        <taxon>Ochrophyta</taxon>
        <taxon>Chrysophyceae</taxon>
        <taxon>Chromulinales</taxon>
        <taxon>Chromulinaceae</taxon>
        <taxon>Spumella</taxon>
    </lineage>
</organism>
<sequence length="360" mass="39817">MASLAKKSSQEQDIAFPNPPKEISSLSVNGSEQTNTTMVIATSWDNSVNCYELQYNPQLSNIVPQAQIKHDGPVLCSDISNDGVTVFTGGCDNALKMWNVTQGPNGAQTIGKHDAPIKCVKYIPEKSLVVTGSWDKTMKVWDMRTPNPVATLPLSERVYCMDARGQVLVAATADKQIHVYDLNSGNKVSEFKSPLSYQTKSLAIFHDNKGFAVGCIEGRVGLEYFDEMQNKALLAANPNGPKPVTKNFAFKCHRDGNDIFSVNALHFHNFNTFASGGSDGVITYWDKDARHKLVAHEVYKRRAPVTDVKFNPMGNLCFYSMSYDWSRGAENNDPSMGSNIYVHNVLPVEVQPKDPKTLKK</sequence>
<dbReference type="PRINTS" id="PR00320">
    <property type="entry name" value="GPROTEINBRPT"/>
</dbReference>
<dbReference type="InterPro" id="IPR020472">
    <property type="entry name" value="WD40_PAC1"/>
</dbReference>
<dbReference type="Pfam" id="PF00400">
    <property type="entry name" value="WD40"/>
    <property type="match status" value="3"/>
</dbReference>
<dbReference type="PROSITE" id="PS50082">
    <property type="entry name" value="WD_REPEATS_2"/>
    <property type="match status" value="2"/>
</dbReference>
<dbReference type="Gene3D" id="2.130.10.10">
    <property type="entry name" value="YVTN repeat-like/Quinoprotein amine dehydrogenase"/>
    <property type="match status" value="1"/>
</dbReference>
<dbReference type="InterPro" id="IPR019775">
    <property type="entry name" value="WD40_repeat_CS"/>
</dbReference>
<gene>
    <name evidence="5" type="ORF">SELO1098_LOCUS10931</name>
</gene>
<dbReference type="PROSITE" id="PS00678">
    <property type="entry name" value="WD_REPEATS_1"/>
    <property type="match status" value="2"/>
</dbReference>
<proteinExistence type="predicted"/>
<evidence type="ECO:0000256" key="1">
    <source>
        <dbReference type="ARBA" id="ARBA00022574"/>
    </source>
</evidence>
<feature type="region of interest" description="Disordered" evidence="4">
    <location>
        <begin position="1"/>
        <end position="30"/>
    </location>
</feature>
<evidence type="ECO:0000256" key="2">
    <source>
        <dbReference type="ARBA" id="ARBA00022737"/>
    </source>
</evidence>
<dbReference type="InterPro" id="IPR015943">
    <property type="entry name" value="WD40/YVTN_repeat-like_dom_sf"/>
</dbReference>
<dbReference type="PANTHER" id="PTHR10971">
    <property type="entry name" value="MRNA EXPORT FACTOR AND BUB3"/>
    <property type="match status" value="1"/>
</dbReference>
<feature type="repeat" description="WD" evidence="3">
    <location>
        <begin position="67"/>
        <end position="108"/>
    </location>
</feature>
<dbReference type="SMART" id="SM00320">
    <property type="entry name" value="WD40"/>
    <property type="match status" value="6"/>
</dbReference>
<evidence type="ECO:0000256" key="4">
    <source>
        <dbReference type="SAM" id="MobiDB-lite"/>
    </source>
</evidence>
<keyword evidence="2" id="KW-0677">Repeat</keyword>
<evidence type="ECO:0008006" key="6">
    <source>
        <dbReference type="Google" id="ProtNLM"/>
    </source>
</evidence>
<dbReference type="InterPro" id="IPR001680">
    <property type="entry name" value="WD40_rpt"/>
</dbReference>
<accession>A0A7S3M4W4</accession>
<evidence type="ECO:0000313" key="5">
    <source>
        <dbReference type="EMBL" id="CAE0282097.1"/>
    </source>
</evidence>
<dbReference type="EMBL" id="HBIC01021865">
    <property type="protein sequence ID" value="CAE0282097.1"/>
    <property type="molecule type" value="Transcribed_RNA"/>
</dbReference>
<name>A0A7S3M4W4_9STRA</name>
<dbReference type="SUPFAM" id="SSF50978">
    <property type="entry name" value="WD40 repeat-like"/>
    <property type="match status" value="1"/>
</dbReference>
<reference evidence="5" key="1">
    <citation type="submission" date="2021-01" db="EMBL/GenBank/DDBJ databases">
        <authorList>
            <person name="Corre E."/>
            <person name="Pelletier E."/>
            <person name="Niang G."/>
            <person name="Scheremetjew M."/>
            <person name="Finn R."/>
            <person name="Kale V."/>
            <person name="Holt S."/>
            <person name="Cochrane G."/>
            <person name="Meng A."/>
            <person name="Brown T."/>
            <person name="Cohen L."/>
        </authorList>
    </citation>
    <scope>NUCLEOTIDE SEQUENCE</scope>
    <source>
        <strain evidence="5">CCAP 955/1</strain>
    </source>
</reference>
<dbReference type="AlphaFoldDB" id="A0A7S3M4W4"/>
<dbReference type="InterPro" id="IPR036322">
    <property type="entry name" value="WD40_repeat_dom_sf"/>
</dbReference>
<feature type="repeat" description="WD" evidence="3">
    <location>
        <begin position="110"/>
        <end position="151"/>
    </location>
</feature>